<name>A0AAV8SWD0_9ROSI</name>
<feature type="transmembrane region" description="Helical" evidence="1">
    <location>
        <begin position="551"/>
        <end position="574"/>
    </location>
</feature>
<dbReference type="AlphaFoldDB" id="A0AAV8SWD0"/>
<comment type="caution">
    <text evidence="3">The sequence shown here is derived from an EMBL/GenBank/DDBJ whole genome shotgun (WGS) entry which is preliminary data.</text>
</comment>
<reference evidence="3 4" key="1">
    <citation type="submission" date="2021-09" db="EMBL/GenBank/DDBJ databases">
        <title>Genomic insights and catalytic innovation underlie evolution of tropane alkaloids biosynthesis.</title>
        <authorList>
            <person name="Wang Y.-J."/>
            <person name="Tian T."/>
            <person name="Huang J.-P."/>
            <person name="Huang S.-X."/>
        </authorList>
    </citation>
    <scope>NUCLEOTIDE SEQUENCE [LARGE SCALE GENOMIC DNA]</scope>
    <source>
        <strain evidence="3">KIB-2018</strain>
        <tissue evidence="3">Leaf</tissue>
    </source>
</reference>
<organism evidence="3 4">
    <name type="scientific">Erythroxylum novogranatense</name>
    <dbReference type="NCBI Taxonomy" id="1862640"/>
    <lineage>
        <taxon>Eukaryota</taxon>
        <taxon>Viridiplantae</taxon>
        <taxon>Streptophyta</taxon>
        <taxon>Embryophyta</taxon>
        <taxon>Tracheophyta</taxon>
        <taxon>Spermatophyta</taxon>
        <taxon>Magnoliopsida</taxon>
        <taxon>eudicotyledons</taxon>
        <taxon>Gunneridae</taxon>
        <taxon>Pentapetalae</taxon>
        <taxon>rosids</taxon>
        <taxon>fabids</taxon>
        <taxon>Malpighiales</taxon>
        <taxon>Erythroxylaceae</taxon>
        <taxon>Erythroxylum</taxon>
    </lineage>
</organism>
<gene>
    <name evidence="3" type="ORF">K2173_025116</name>
</gene>
<dbReference type="PANTHER" id="PTHR24177:SF329">
    <property type="entry name" value="ANKYRIN REPEAT PROTEIN"/>
    <property type="match status" value="1"/>
</dbReference>
<dbReference type="InterPro" id="IPR036770">
    <property type="entry name" value="Ankyrin_rpt-contain_sf"/>
</dbReference>
<keyword evidence="1" id="KW-0812">Transmembrane</keyword>
<evidence type="ECO:0000259" key="2">
    <source>
        <dbReference type="Pfam" id="PF13962"/>
    </source>
</evidence>
<dbReference type="Pfam" id="PF13962">
    <property type="entry name" value="PGG"/>
    <property type="match status" value="1"/>
</dbReference>
<keyword evidence="1" id="KW-1133">Transmembrane helix</keyword>
<feature type="transmembrane region" description="Helical" evidence="1">
    <location>
        <begin position="586"/>
        <end position="608"/>
    </location>
</feature>
<accession>A0AAV8SWD0</accession>
<dbReference type="Proteomes" id="UP001159364">
    <property type="component" value="Linkage Group LG09"/>
</dbReference>
<sequence length="704" mass="79332">MVEPVINQRLTITNYPEWSVSMRKNLEAQGYWEAVEPTSIPRNSDNWRAKNNIALVTIRSFCHPLILSKIYNISSAKIVWDTLAKMYELQLLGIYRIDPPHNVIMGLNLGTFEIDHLKYGRMYAAVYKGDWIGLKAEIDSHPEALNAKVALSGQLLIHIAAGAGKGEITQELAKLMEKSDLEIQDSWGCTALTYAAYNGMTKTCEFLISLNNNLVCIPTIHGALPVVAACSGAHRETTSYLYSLTPFDLFNPENGYNGATLLCNCIISGILDVGLDLLRRCPALTLALDSRTYIPFSILATAASRFHSCSRLVFWKRWIYSYLAPRPSQATRHDKSCYMIFSIKFSGNGIIWRILKLLGLEQIYEMKLTHAYALEILRCMCSHISTKDFQDLPIGVVENALTEAVKNGIAEFVVELIKACPQRMYYTDMFGRNVIMAAISYRQEKIYSLTYGLELENTGWTTQFDFFQNNMLHLAGTLAPESQLASISGAALQMQRELQWFKEVESLVSPYHKDLINMEGEKPQKIFENNHKQLMADGEKWMKETATSSTVVVALIITVMFAAIFTVPSGSPLARDKTISSYQKPYLVFIISDSISLFASSSSVLMFLGILTSRYSQEDFLVSLPTKLIIGLSTLFFSIASMMVSFCATLVIVLDEQWHIVIPIVLLASVAVTLFIWLQFPLLVEIFKYTYGPGIFDKKMKQWY</sequence>
<proteinExistence type="predicted"/>
<dbReference type="SUPFAM" id="SSF48403">
    <property type="entry name" value="Ankyrin repeat"/>
    <property type="match status" value="1"/>
</dbReference>
<dbReference type="GO" id="GO:0016020">
    <property type="term" value="C:membrane"/>
    <property type="evidence" value="ECO:0007669"/>
    <property type="project" value="TreeGrafter"/>
</dbReference>
<dbReference type="Gene3D" id="1.25.40.20">
    <property type="entry name" value="Ankyrin repeat-containing domain"/>
    <property type="match status" value="1"/>
</dbReference>
<protein>
    <recommendedName>
        <fullName evidence="2">PGG domain-containing protein</fullName>
    </recommendedName>
</protein>
<dbReference type="EMBL" id="JAIWQS010000009">
    <property type="protein sequence ID" value="KAJ8756304.1"/>
    <property type="molecule type" value="Genomic_DNA"/>
</dbReference>
<dbReference type="PANTHER" id="PTHR24177">
    <property type="entry name" value="CASKIN"/>
    <property type="match status" value="1"/>
</dbReference>
<dbReference type="Pfam" id="PF12796">
    <property type="entry name" value="Ank_2"/>
    <property type="match status" value="1"/>
</dbReference>
<evidence type="ECO:0000313" key="4">
    <source>
        <dbReference type="Proteomes" id="UP001159364"/>
    </source>
</evidence>
<feature type="transmembrane region" description="Helical" evidence="1">
    <location>
        <begin position="628"/>
        <end position="653"/>
    </location>
</feature>
<dbReference type="InterPro" id="IPR002110">
    <property type="entry name" value="Ankyrin_rpt"/>
</dbReference>
<evidence type="ECO:0000313" key="3">
    <source>
        <dbReference type="EMBL" id="KAJ8756304.1"/>
    </source>
</evidence>
<dbReference type="InterPro" id="IPR026961">
    <property type="entry name" value="PGG_dom"/>
</dbReference>
<keyword evidence="4" id="KW-1185">Reference proteome</keyword>
<feature type="transmembrane region" description="Helical" evidence="1">
    <location>
        <begin position="660"/>
        <end position="680"/>
    </location>
</feature>
<evidence type="ECO:0000256" key="1">
    <source>
        <dbReference type="SAM" id="Phobius"/>
    </source>
</evidence>
<feature type="domain" description="PGG" evidence="2">
    <location>
        <begin position="539"/>
        <end position="653"/>
    </location>
</feature>
<keyword evidence="1" id="KW-0472">Membrane</keyword>